<evidence type="ECO:0000313" key="1">
    <source>
        <dbReference type="EMBL" id="MBW7468529.1"/>
    </source>
</evidence>
<evidence type="ECO:0000313" key="2">
    <source>
        <dbReference type="Proteomes" id="UP000813018"/>
    </source>
</evidence>
<sequence>MLIYNSDSFKAEFDQEQGWLHFTCSKRLQFIEFKEGMKQALACAEENKVKRWLLDAREIGCLNEEEETWLQSCMFPKIMSSLGTNNYVAVVLSERCYHALLMEAGRFGLKSYNSFIIMNTFCEPEDALSWLDKEVFTINK</sequence>
<proteinExistence type="predicted"/>
<accession>A0ABS7CXH1</accession>
<organism evidence="1 2">
    <name type="scientific">Pontibacter aydingkolensis</name>
    <dbReference type="NCBI Taxonomy" id="1911536"/>
    <lineage>
        <taxon>Bacteria</taxon>
        <taxon>Pseudomonadati</taxon>
        <taxon>Bacteroidota</taxon>
        <taxon>Cytophagia</taxon>
        <taxon>Cytophagales</taxon>
        <taxon>Hymenobacteraceae</taxon>
        <taxon>Pontibacter</taxon>
    </lineage>
</organism>
<keyword evidence="2" id="KW-1185">Reference proteome</keyword>
<name>A0ABS7CXH1_9BACT</name>
<comment type="caution">
    <text evidence="1">The sequence shown here is derived from an EMBL/GenBank/DDBJ whole genome shotgun (WGS) entry which is preliminary data.</text>
</comment>
<dbReference type="RefSeq" id="WP_219878398.1">
    <property type="nucleotide sequence ID" value="NZ_JAHYXK010000015.1"/>
</dbReference>
<reference evidence="1 2" key="1">
    <citation type="journal article" date="2016" name="Int. J. Syst. Evol. Microbiol.">
        <title>Pontibacter aydingkolensis sp. nov., isolated from soil of a salt lake.</title>
        <authorList>
            <person name="Osman G."/>
            <person name="Zhang T."/>
            <person name="Lou K."/>
            <person name="Gao Y."/>
            <person name="Chang W."/>
            <person name="Lin Q."/>
            <person name="Yang H.M."/>
            <person name="Huo X.D."/>
            <person name="Wang N."/>
        </authorList>
    </citation>
    <scope>NUCLEOTIDE SEQUENCE [LARGE SCALE GENOMIC DNA]</scope>
    <source>
        <strain evidence="1 2">KACC 19255</strain>
    </source>
</reference>
<evidence type="ECO:0008006" key="3">
    <source>
        <dbReference type="Google" id="ProtNLM"/>
    </source>
</evidence>
<dbReference type="EMBL" id="JAHYXK010000015">
    <property type="protein sequence ID" value="MBW7468529.1"/>
    <property type="molecule type" value="Genomic_DNA"/>
</dbReference>
<protein>
    <recommendedName>
        <fullName evidence="3">SpoIIAA-like</fullName>
    </recommendedName>
</protein>
<gene>
    <name evidence="1" type="ORF">K0O23_15740</name>
</gene>
<dbReference type="Proteomes" id="UP000813018">
    <property type="component" value="Unassembled WGS sequence"/>
</dbReference>